<dbReference type="EMBL" id="ATHI01000026">
    <property type="protein sequence ID" value="EPR32761.1"/>
    <property type="molecule type" value="Genomic_DNA"/>
</dbReference>
<reference evidence="18 19" key="1">
    <citation type="journal article" date="2013" name="Genome Announc.">
        <title>Draft genome sequences for three mercury-methylating, sulfate-reducing bacteria.</title>
        <authorList>
            <person name="Brown S.D."/>
            <person name="Hurt R.A.Jr."/>
            <person name="Gilmour C.C."/>
            <person name="Elias D.A."/>
        </authorList>
    </citation>
    <scope>NUCLEOTIDE SEQUENCE [LARGE SCALE GENOMIC DNA]</scope>
    <source>
        <strain evidence="18 19">DSM 16529</strain>
    </source>
</reference>
<organism evidence="18 19">
    <name type="scientific">Alkalidesulfovibrio alkalitolerans DSM 16529</name>
    <dbReference type="NCBI Taxonomy" id="1121439"/>
    <lineage>
        <taxon>Bacteria</taxon>
        <taxon>Pseudomonadati</taxon>
        <taxon>Thermodesulfobacteriota</taxon>
        <taxon>Desulfovibrionia</taxon>
        <taxon>Desulfovibrionales</taxon>
        <taxon>Desulfovibrionaceae</taxon>
        <taxon>Alkalidesulfovibrio</taxon>
    </lineage>
</organism>
<keyword evidence="8 16" id="KW-1133">Transmembrane helix</keyword>
<accession>S7T890</accession>
<feature type="transmembrane region" description="Helical" evidence="16">
    <location>
        <begin position="765"/>
        <end position="786"/>
    </location>
</feature>
<keyword evidence="4 16" id="KW-0410">Iron transport</keyword>
<feature type="transmembrane region" description="Helical" evidence="16">
    <location>
        <begin position="469"/>
        <end position="494"/>
    </location>
</feature>
<dbReference type="RefSeq" id="WP_020886896.1">
    <property type="nucleotide sequence ID" value="NZ_ATHI01000026.1"/>
</dbReference>
<dbReference type="Gene3D" id="1.10.287.1770">
    <property type="match status" value="1"/>
</dbReference>
<dbReference type="FunFam" id="3.40.50.300:FF:000426">
    <property type="entry name" value="Ferrous iron transport protein B"/>
    <property type="match status" value="1"/>
</dbReference>
<dbReference type="InterPro" id="IPR030389">
    <property type="entry name" value="G_FEOB_dom"/>
</dbReference>
<feature type="binding site" evidence="15">
    <location>
        <position position="26"/>
    </location>
    <ligand>
        <name>Mg(2+)</name>
        <dbReference type="ChEBI" id="CHEBI:18420"/>
        <label>2</label>
    </ligand>
</feature>
<evidence type="ECO:0000256" key="8">
    <source>
        <dbReference type="ARBA" id="ARBA00022989"/>
    </source>
</evidence>
<feature type="binding site" evidence="15">
    <location>
        <position position="25"/>
    </location>
    <ligand>
        <name>Mg(2+)</name>
        <dbReference type="ChEBI" id="CHEBI:18420"/>
        <label>2</label>
    </ligand>
</feature>
<keyword evidence="6 16" id="KW-0812">Transmembrane</keyword>
<gene>
    <name evidence="18" type="ORF">dsat_0202</name>
</gene>
<keyword evidence="15" id="KW-0479">Metal-binding</keyword>
<name>S7T890_9BACT</name>
<dbReference type="GO" id="GO:0005525">
    <property type="term" value="F:GTP binding"/>
    <property type="evidence" value="ECO:0007669"/>
    <property type="project" value="UniProtKB-KW"/>
</dbReference>
<evidence type="ECO:0000256" key="13">
    <source>
        <dbReference type="NCBIfam" id="TIGR00437"/>
    </source>
</evidence>
<keyword evidence="15" id="KW-0460">Magnesium</keyword>
<dbReference type="Pfam" id="PF17910">
    <property type="entry name" value="FeoB_Cyto"/>
    <property type="match status" value="1"/>
</dbReference>
<dbReference type="InterPro" id="IPR006073">
    <property type="entry name" value="GTP-bd"/>
</dbReference>
<dbReference type="PATRIC" id="fig|1121439.3.peg.1548"/>
<feature type="transmembrane region" description="Helical" evidence="16">
    <location>
        <begin position="528"/>
        <end position="547"/>
    </location>
</feature>
<feature type="binding site" evidence="14">
    <location>
        <begin position="117"/>
        <end position="120"/>
    </location>
    <ligand>
        <name>GTP</name>
        <dbReference type="ChEBI" id="CHEBI:37565"/>
        <label>1</label>
    </ligand>
</feature>
<dbReference type="STRING" id="1121439.dsat_0202"/>
<feature type="transmembrane region" description="Helical" evidence="16">
    <location>
        <begin position="399"/>
        <end position="425"/>
    </location>
</feature>
<comment type="caution">
    <text evidence="18">The sequence shown here is derived from an EMBL/GenBank/DDBJ whole genome shotgun (WGS) entry which is preliminary data.</text>
</comment>
<evidence type="ECO:0000256" key="9">
    <source>
        <dbReference type="ARBA" id="ARBA00023004"/>
    </source>
</evidence>
<dbReference type="PROSITE" id="PS51711">
    <property type="entry name" value="G_FEOB"/>
    <property type="match status" value="1"/>
</dbReference>
<keyword evidence="12 16" id="KW-0472">Membrane</keyword>
<feature type="transmembrane region" description="Helical" evidence="16">
    <location>
        <begin position="362"/>
        <end position="379"/>
    </location>
</feature>
<evidence type="ECO:0000256" key="14">
    <source>
        <dbReference type="PIRSR" id="PIRSR603373-1"/>
    </source>
</evidence>
<keyword evidence="5" id="KW-0997">Cell inner membrane</keyword>
<dbReference type="AlphaFoldDB" id="S7T890"/>
<dbReference type="PANTHER" id="PTHR43185:SF1">
    <property type="entry name" value="FE(2+) TRANSPORTER FEOB"/>
    <property type="match status" value="1"/>
</dbReference>
<evidence type="ECO:0000256" key="3">
    <source>
        <dbReference type="ARBA" id="ARBA00022475"/>
    </source>
</evidence>
<feature type="binding site" evidence="14">
    <location>
        <begin position="57"/>
        <end position="60"/>
    </location>
    <ligand>
        <name>GTP</name>
        <dbReference type="ChEBI" id="CHEBI:37565"/>
        <label>1</label>
    </ligand>
</feature>
<dbReference type="GO" id="GO:0005886">
    <property type="term" value="C:plasma membrane"/>
    <property type="evidence" value="ECO:0007669"/>
    <property type="project" value="UniProtKB-SubCell"/>
</dbReference>
<evidence type="ECO:0000256" key="1">
    <source>
        <dbReference type="ARBA" id="ARBA00004429"/>
    </source>
</evidence>
<feature type="transmembrane region" description="Helical" evidence="16">
    <location>
        <begin position="294"/>
        <end position="313"/>
    </location>
</feature>
<feature type="transmembrane region" description="Helical" evidence="16">
    <location>
        <begin position="437"/>
        <end position="463"/>
    </location>
</feature>
<comment type="subcellular location">
    <subcellularLocation>
        <location evidence="1 16">Cell inner membrane</location>
        <topology evidence="1 16">Multi-pass membrane protein</topology>
    </subcellularLocation>
</comment>
<comment type="function">
    <text evidence="16">Probable transporter of a GTP-driven Fe(2+) uptake system.</text>
</comment>
<keyword evidence="11 14" id="KW-0342">GTP-binding</keyword>
<dbReference type="InterPro" id="IPR041069">
    <property type="entry name" value="FeoB_Cyto"/>
</dbReference>
<keyword evidence="10" id="KW-0406">Ion transport</keyword>
<feature type="binding site" evidence="14">
    <location>
        <begin position="36"/>
        <end position="40"/>
    </location>
    <ligand>
        <name>GTP</name>
        <dbReference type="ChEBI" id="CHEBI:37565"/>
        <label>1</label>
    </ligand>
</feature>
<keyword evidence="7 14" id="KW-0547">Nucleotide-binding</keyword>
<evidence type="ECO:0000256" key="11">
    <source>
        <dbReference type="ARBA" id="ARBA00023134"/>
    </source>
</evidence>
<evidence type="ECO:0000313" key="18">
    <source>
        <dbReference type="EMBL" id="EPR32761.1"/>
    </source>
</evidence>
<dbReference type="GO" id="GO:0015093">
    <property type="term" value="F:ferrous iron transmembrane transporter activity"/>
    <property type="evidence" value="ECO:0007669"/>
    <property type="project" value="UniProtKB-UniRule"/>
</dbReference>
<dbReference type="InterPro" id="IPR027417">
    <property type="entry name" value="P-loop_NTPase"/>
</dbReference>
<evidence type="ECO:0000313" key="19">
    <source>
        <dbReference type="Proteomes" id="UP000014975"/>
    </source>
</evidence>
<dbReference type="PANTHER" id="PTHR43185">
    <property type="entry name" value="FERROUS IRON TRANSPORT PROTEIN B"/>
    <property type="match status" value="1"/>
</dbReference>
<keyword evidence="9 16" id="KW-0408">Iron</keyword>
<evidence type="ECO:0000256" key="6">
    <source>
        <dbReference type="ARBA" id="ARBA00022692"/>
    </source>
</evidence>
<dbReference type="NCBIfam" id="TIGR00437">
    <property type="entry name" value="feoB"/>
    <property type="match status" value="1"/>
</dbReference>
<feature type="domain" description="FeoB-type G" evidence="17">
    <location>
        <begin position="4"/>
        <end position="166"/>
    </location>
</feature>
<feature type="binding site" evidence="14">
    <location>
        <begin position="11"/>
        <end position="18"/>
    </location>
    <ligand>
        <name>GTP</name>
        <dbReference type="ChEBI" id="CHEBI:37565"/>
        <label>1</label>
    </ligand>
</feature>
<evidence type="ECO:0000256" key="5">
    <source>
        <dbReference type="ARBA" id="ARBA00022519"/>
    </source>
</evidence>
<keyword evidence="19" id="KW-1185">Reference proteome</keyword>
<dbReference type="CDD" id="cd01879">
    <property type="entry name" value="FeoB"/>
    <property type="match status" value="1"/>
</dbReference>
<feature type="transmembrane region" description="Helical" evidence="16">
    <location>
        <begin position="733"/>
        <end position="753"/>
    </location>
</feature>
<dbReference type="Pfam" id="PF02421">
    <property type="entry name" value="FeoB_N"/>
    <property type="match status" value="1"/>
</dbReference>
<dbReference type="Proteomes" id="UP000014975">
    <property type="component" value="Unassembled WGS sequence"/>
</dbReference>
<evidence type="ECO:0000256" key="2">
    <source>
        <dbReference type="ARBA" id="ARBA00022448"/>
    </source>
</evidence>
<proteinExistence type="inferred from homology"/>
<dbReference type="eggNOG" id="COG0370">
    <property type="taxonomic scope" value="Bacteria"/>
</dbReference>
<dbReference type="Pfam" id="PF07664">
    <property type="entry name" value="FeoB_C"/>
    <property type="match status" value="1"/>
</dbReference>
<dbReference type="InterPro" id="IPR050860">
    <property type="entry name" value="FeoB_GTPase"/>
</dbReference>
<dbReference type="InterPro" id="IPR003373">
    <property type="entry name" value="Fe2_transport_prot-B"/>
</dbReference>
<evidence type="ECO:0000256" key="15">
    <source>
        <dbReference type="PIRSR" id="PIRSR603373-2"/>
    </source>
</evidence>
<dbReference type="SUPFAM" id="SSF52540">
    <property type="entry name" value="P-loop containing nucleoside triphosphate hydrolases"/>
    <property type="match status" value="1"/>
</dbReference>
<evidence type="ECO:0000259" key="17">
    <source>
        <dbReference type="PROSITE" id="PS51711"/>
    </source>
</evidence>
<evidence type="ECO:0000256" key="10">
    <source>
        <dbReference type="ARBA" id="ARBA00023065"/>
    </source>
</evidence>
<dbReference type="PRINTS" id="PR00326">
    <property type="entry name" value="GTP1OBG"/>
</dbReference>
<evidence type="ECO:0000256" key="7">
    <source>
        <dbReference type="ARBA" id="ARBA00022741"/>
    </source>
</evidence>
<dbReference type="Gene3D" id="3.40.50.300">
    <property type="entry name" value="P-loop containing nucleotide triphosphate hydrolases"/>
    <property type="match status" value="1"/>
</dbReference>
<protein>
    <recommendedName>
        <fullName evidence="13 16">Ferrous iron transport protein B</fullName>
    </recommendedName>
</protein>
<evidence type="ECO:0000256" key="12">
    <source>
        <dbReference type="ARBA" id="ARBA00023136"/>
    </source>
</evidence>
<evidence type="ECO:0000256" key="16">
    <source>
        <dbReference type="RuleBase" id="RU362098"/>
    </source>
</evidence>
<keyword evidence="3" id="KW-1003">Cell membrane</keyword>
<sequence length="825" mass="89906">MTRRILAALAGQPNCGKSTVFNMLTGARQHVANYPGVTVEKKTGFFSHEALRVELVDLPGTYSLTSYSLEERVAREFLLRDRPQAVINVVDAANLKRSLSLTLQIMELGLPVVVALNMLDVAERRGFSIDVDELSRRLGAPVAACTASKGKGREALRAALAETTAAHPKQQAPSTFPQVDYGPLEAPLQTLIRRLGDAPALSCPPRWLALKLLEGDEEAHKLARAALPDAVTLLAEAEGLRADVEAKTGQSPEQIAAIQRHKTATAIAAACVRRDGAPQKNLTDRLDAFVCHRFMGPAILVGVLFALYHLSIVQGYKLTEMTWPLLAWLRETLAQALPAPGFLHEPLVRALSLWFMDSLNTLLNYIPIFFILFALIAVLEDSGYMPRMAFLLDRIFRRFGLHGQSTLPLILGGVYVGGCAIPGVMACRAIPDERARLATILVVPLMNCLAKVPLYVLLVGAYFPAHKDVAMFFIATVTILVALPMAKLLSLTVLRNRESAPFIMELPPYHLPTLSVVLRRAVERVWLFIKRIITIVAAVAVVVFVLMRFPGLPGDRLEHFETRAGELQSSFLASLAGTPLEGTVGANDLTDLVNFSEAYRSARMAAATREQVETVNASFAAQNPAFFAFVMPLDPESRAAARNLTTLVRDRRTLLHEMRAERLDSSFLGRLGRTLEPVTQFAGFNWRINISLLAAFAAKESTVATLGALYEQGAEGGQALDERMREQETGFTALHALALMLFMATYPPCIAASMMVKVQAGETKWMLLAMGYPILLGFGFACLVFTGGGVLGLNGLQAMGAFYALALGATLAMALVNPDRFKRSA</sequence>
<dbReference type="InterPro" id="IPR011642">
    <property type="entry name" value="Gate_dom"/>
</dbReference>
<evidence type="ECO:0000256" key="4">
    <source>
        <dbReference type="ARBA" id="ARBA00022496"/>
    </source>
</evidence>
<feature type="transmembrane region" description="Helical" evidence="16">
    <location>
        <begin position="798"/>
        <end position="816"/>
    </location>
</feature>
<dbReference type="Pfam" id="PF07670">
    <property type="entry name" value="Gate"/>
    <property type="match status" value="2"/>
</dbReference>
<dbReference type="InterPro" id="IPR011640">
    <property type="entry name" value="Fe2_transport_prot_B_C"/>
</dbReference>
<keyword evidence="2 16" id="KW-0813">Transport</keyword>
<feature type="binding site" evidence="15">
    <location>
        <position position="22"/>
    </location>
    <ligand>
        <name>Mg(2+)</name>
        <dbReference type="ChEBI" id="CHEBI:18420"/>
        <label>1</label>
    </ligand>
</feature>
<comment type="similarity">
    <text evidence="16">Belongs to the TRAFAC class TrmE-Era-EngA-EngB-Septin-like GTPase superfamily. FeoB GTPase (TC 9.A.8) family.</text>
</comment>
<dbReference type="OrthoDB" id="9809127at2"/>
<dbReference type="GO" id="GO:0046872">
    <property type="term" value="F:metal ion binding"/>
    <property type="evidence" value="ECO:0007669"/>
    <property type="project" value="UniProtKB-KW"/>
</dbReference>